<dbReference type="SUPFAM" id="SSF52283">
    <property type="entry name" value="Formate/glycerate dehydrogenase catalytic domain-like"/>
    <property type="match status" value="1"/>
</dbReference>
<dbReference type="PANTHER" id="PTHR11593">
    <property type="entry name" value="60S RIBOSOMAL PROTEIN L17"/>
    <property type="match status" value="1"/>
</dbReference>
<feature type="domain" description="D-isomer specific 2-hydroxyacid dehydrogenase catalytic" evidence="10">
    <location>
        <begin position="54"/>
        <end position="320"/>
    </location>
</feature>
<evidence type="ECO:0000259" key="10">
    <source>
        <dbReference type="Pfam" id="PF00389"/>
    </source>
</evidence>
<reference evidence="12" key="1">
    <citation type="submission" date="2022-11" db="EMBL/GenBank/DDBJ databases">
        <authorList>
            <person name="Petersen C."/>
        </authorList>
    </citation>
    <scope>NUCLEOTIDE SEQUENCE</scope>
    <source>
        <strain evidence="12">IBT 30761</strain>
    </source>
</reference>
<dbReference type="PANTHER" id="PTHR11593:SF10">
    <property type="entry name" value="60S RIBOSOMAL PROTEIN L17"/>
    <property type="match status" value="1"/>
</dbReference>
<organism evidence="12 13">
    <name type="scientific">Penicillium argentinense</name>
    <dbReference type="NCBI Taxonomy" id="1131581"/>
    <lineage>
        <taxon>Eukaryota</taxon>
        <taxon>Fungi</taxon>
        <taxon>Dikarya</taxon>
        <taxon>Ascomycota</taxon>
        <taxon>Pezizomycotina</taxon>
        <taxon>Eurotiomycetes</taxon>
        <taxon>Eurotiomycetidae</taxon>
        <taxon>Eurotiales</taxon>
        <taxon>Aspergillaceae</taxon>
        <taxon>Penicillium</taxon>
    </lineage>
</organism>
<dbReference type="InterPro" id="IPR036291">
    <property type="entry name" value="NAD(P)-bd_dom_sf"/>
</dbReference>
<evidence type="ECO:0000313" key="13">
    <source>
        <dbReference type="Proteomes" id="UP001149074"/>
    </source>
</evidence>
<dbReference type="GO" id="GO:0002181">
    <property type="term" value="P:cytoplasmic translation"/>
    <property type="evidence" value="ECO:0007669"/>
    <property type="project" value="TreeGrafter"/>
</dbReference>
<keyword evidence="5" id="KW-0520">NAD</keyword>
<dbReference type="InterPro" id="IPR029752">
    <property type="entry name" value="D-isomer_DH_CS1"/>
</dbReference>
<dbReference type="GeneID" id="81363207"/>
<name>A0A9W9JUV7_9EURO</name>
<dbReference type="FunFam" id="3.40.50.720:FF:000282">
    <property type="entry name" value="Glyoxylate reductase protein"/>
    <property type="match status" value="1"/>
</dbReference>
<dbReference type="CDD" id="cd00336">
    <property type="entry name" value="Ribosomal_L22"/>
    <property type="match status" value="1"/>
</dbReference>
<dbReference type="InterPro" id="IPR029753">
    <property type="entry name" value="D-isomer_DH_CS"/>
</dbReference>
<dbReference type="EMBL" id="JAPQKI010000011">
    <property type="protein sequence ID" value="KAJ5082694.1"/>
    <property type="molecule type" value="Genomic_DNA"/>
</dbReference>
<reference evidence="12" key="2">
    <citation type="journal article" date="2023" name="IMA Fungus">
        <title>Comparative genomic study of the Penicillium genus elucidates a diverse pangenome and 15 lateral gene transfer events.</title>
        <authorList>
            <person name="Petersen C."/>
            <person name="Sorensen T."/>
            <person name="Nielsen M.R."/>
            <person name="Sondergaard T.E."/>
            <person name="Sorensen J.L."/>
            <person name="Fitzpatrick D.A."/>
            <person name="Frisvad J.C."/>
            <person name="Nielsen K.L."/>
        </authorList>
    </citation>
    <scope>NUCLEOTIDE SEQUENCE</scope>
    <source>
        <strain evidence="12">IBT 30761</strain>
    </source>
</reference>
<dbReference type="Proteomes" id="UP001149074">
    <property type="component" value="Unassembled WGS sequence"/>
</dbReference>
<comment type="caution">
    <text evidence="12">The sequence shown here is derived from an EMBL/GenBank/DDBJ whole genome shotgun (WGS) entry which is preliminary data.</text>
</comment>
<dbReference type="GO" id="GO:0003735">
    <property type="term" value="F:structural constituent of ribosome"/>
    <property type="evidence" value="ECO:0007669"/>
    <property type="project" value="InterPro"/>
</dbReference>
<dbReference type="SUPFAM" id="SSF51735">
    <property type="entry name" value="NAD(P)-binding Rossmann-fold domains"/>
    <property type="match status" value="1"/>
</dbReference>
<evidence type="ECO:0000313" key="12">
    <source>
        <dbReference type="EMBL" id="KAJ5082694.1"/>
    </source>
</evidence>
<dbReference type="GO" id="GO:0022625">
    <property type="term" value="C:cytosolic large ribosomal subunit"/>
    <property type="evidence" value="ECO:0007669"/>
    <property type="project" value="TreeGrafter"/>
</dbReference>
<accession>A0A9W9JUV7</accession>
<evidence type="ECO:0000256" key="3">
    <source>
        <dbReference type="ARBA" id="ARBA00022980"/>
    </source>
</evidence>
<dbReference type="InterPro" id="IPR006139">
    <property type="entry name" value="D-isomer_2_OHA_DH_cat_dom"/>
</dbReference>
<evidence type="ECO:0000256" key="2">
    <source>
        <dbReference type="ARBA" id="ARBA00009451"/>
    </source>
</evidence>
<dbReference type="NCBIfam" id="TIGR01038">
    <property type="entry name" value="uL22_arch_euk"/>
    <property type="match status" value="1"/>
</dbReference>
<feature type="domain" description="D-isomer specific 2-hydroxyacid dehydrogenase NAD-binding" evidence="11">
    <location>
        <begin position="121"/>
        <end position="293"/>
    </location>
</feature>
<protein>
    <recommendedName>
        <fullName evidence="7">Large ribosomal subunit protein uL22</fullName>
    </recommendedName>
    <alternativeName>
        <fullName evidence="8">60S ribosomal protein L17</fullName>
    </alternativeName>
</protein>
<evidence type="ECO:0000256" key="1">
    <source>
        <dbReference type="ARBA" id="ARBA00005854"/>
    </source>
</evidence>
<evidence type="ECO:0000256" key="6">
    <source>
        <dbReference type="ARBA" id="ARBA00023274"/>
    </source>
</evidence>
<evidence type="ECO:0000256" key="8">
    <source>
        <dbReference type="ARBA" id="ARBA00035325"/>
    </source>
</evidence>
<dbReference type="Gene3D" id="3.40.50.720">
    <property type="entry name" value="NAD(P)-binding Rossmann-like Domain"/>
    <property type="match status" value="2"/>
</dbReference>
<keyword evidence="6 9" id="KW-0687">Ribonucleoprotein</keyword>
<sequence length="551" mass="60327">MSSQSALLIGGITHARKEWESLSSILNLKEFPSGTREEFIANCKAGQYDDVVAIYRSNTSNQYTGPFNAELIAVLPQSVKYICHNGAGYDNIDVSACSQNNIAVSSTPVAVNNATADVGIFLMIGALRQAYVPQAALRAGKWHGETTLGHDPKGKVLGILGMGGIGREMATRARGFGMKIQYHNRSRLSPELEDGATYVSFDELLANADVLSLNLALNASTRHIIGATEFSKMKDGVVIVNTARGALINEKALVAAIDSGKVRSAGLDVYENEPAIEPGLINNPRVMLLPHIGTMTYETQKEMEILVLDNLKLAVEKGELITQGQRAKSEKNRTNLGVQVLAAEDEKRQHQPDTEDHRLPLANSFKMVRYAAQEIPNDKSARSRGSYLRVSFKNTRETAQAINGMKLDKALTYLENVTKKSMAIPMRRYAGSTGRTAQGKQFGVSKARWPVKSAEYLIDLLKNAEANADTKGLDTGALVVKRIQVNQAPKGRRRTYRAHGRINPYMTNPCHIELILTEANEEVAKAAPKEVATRLSSRQRGSQIRRALIEA</sequence>
<dbReference type="OrthoDB" id="9991913at2759"/>
<dbReference type="InterPro" id="IPR006140">
    <property type="entry name" value="D-isomer_DH_NAD-bd"/>
</dbReference>
<dbReference type="InterPro" id="IPR005721">
    <property type="entry name" value="Ribosomal_uL22_euk/arc"/>
</dbReference>
<keyword evidence="3 9" id="KW-0689">Ribosomal protein</keyword>
<dbReference type="PROSITE" id="PS00464">
    <property type="entry name" value="RIBOSOMAL_L22"/>
    <property type="match status" value="1"/>
</dbReference>
<dbReference type="InterPro" id="IPR001063">
    <property type="entry name" value="Ribosomal_uL22"/>
</dbReference>
<keyword evidence="13" id="KW-1185">Reference proteome</keyword>
<dbReference type="RefSeq" id="XP_056469216.1">
    <property type="nucleotide sequence ID" value="XM_056624228.1"/>
</dbReference>
<proteinExistence type="inferred from homology"/>
<comment type="similarity">
    <text evidence="2 9">Belongs to the universal ribosomal protein uL22 family.</text>
</comment>
<dbReference type="Gene3D" id="3.90.470.10">
    <property type="entry name" value="Ribosomal protein L22/L17"/>
    <property type="match status" value="1"/>
</dbReference>
<evidence type="ECO:0000259" key="11">
    <source>
        <dbReference type="Pfam" id="PF02826"/>
    </source>
</evidence>
<dbReference type="PROSITE" id="PS00065">
    <property type="entry name" value="D_2_HYDROXYACID_DH_1"/>
    <property type="match status" value="1"/>
</dbReference>
<evidence type="ECO:0000256" key="5">
    <source>
        <dbReference type="ARBA" id="ARBA00023027"/>
    </source>
</evidence>
<dbReference type="InterPro" id="IPR036394">
    <property type="entry name" value="Ribosomal_uL22_sf"/>
</dbReference>
<evidence type="ECO:0000256" key="4">
    <source>
        <dbReference type="ARBA" id="ARBA00023002"/>
    </source>
</evidence>
<keyword evidence="4" id="KW-0560">Oxidoreductase</keyword>
<comment type="similarity">
    <text evidence="1">Belongs to the D-isomer specific 2-hydroxyacid dehydrogenase family.</text>
</comment>
<dbReference type="CDD" id="cd12168">
    <property type="entry name" value="Mand_dh_like"/>
    <property type="match status" value="1"/>
</dbReference>
<dbReference type="InterPro" id="IPR018260">
    <property type="entry name" value="Ribosomal_uL22_CS"/>
</dbReference>
<dbReference type="GO" id="GO:0016616">
    <property type="term" value="F:oxidoreductase activity, acting on the CH-OH group of donors, NAD or NADP as acceptor"/>
    <property type="evidence" value="ECO:0007669"/>
    <property type="project" value="InterPro"/>
</dbReference>
<dbReference type="AlphaFoldDB" id="A0A9W9JUV7"/>
<evidence type="ECO:0000256" key="9">
    <source>
        <dbReference type="RuleBase" id="RU004005"/>
    </source>
</evidence>
<dbReference type="SUPFAM" id="SSF54843">
    <property type="entry name" value="Ribosomal protein L22"/>
    <property type="match status" value="1"/>
</dbReference>
<dbReference type="Pfam" id="PF00389">
    <property type="entry name" value="2-Hacid_dh"/>
    <property type="match status" value="1"/>
</dbReference>
<dbReference type="Pfam" id="PF00237">
    <property type="entry name" value="Ribosomal_L22"/>
    <property type="match status" value="1"/>
</dbReference>
<gene>
    <name evidence="12" type="ORF">N7532_011737</name>
</gene>
<dbReference type="FunFam" id="3.90.470.10:FF:000010">
    <property type="entry name" value="60S ribosomal protein L17"/>
    <property type="match status" value="1"/>
</dbReference>
<dbReference type="PROSITE" id="PS00671">
    <property type="entry name" value="D_2_HYDROXYACID_DH_3"/>
    <property type="match status" value="1"/>
</dbReference>
<evidence type="ECO:0000256" key="7">
    <source>
        <dbReference type="ARBA" id="ARBA00035207"/>
    </source>
</evidence>
<dbReference type="Pfam" id="PF02826">
    <property type="entry name" value="2-Hacid_dh_C"/>
    <property type="match status" value="1"/>
</dbReference>
<dbReference type="GO" id="GO:0051287">
    <property type="term" value="F:NAD binding"/>
    <property type="evidence" value="ECO:0007669"/>
    <property type="project" value="InterPro"/>
</dbReference>